<comment type="caution">
    <text evidence="2">The sequence shown here is derived from an EMBL/GenBank/DDBJ whole genome shotgun (WGS) entry which is preliminary data.</text>
</comment>
<accession>A0A427AR57</accession>
<evidence type="ECO:0000256" key="1">
    <source>
        <dbReference type="SAM" id="MobiDB-lite"/>
    </source>
</evidence>
<sequence>MSRTDLLGTLSPATRAREKATSKTLCLAMGKIKRSTPNRWKTRRPRVSSSSELYRRARGPIYRGKQGRSRPPVQGPPLRSSFLLAPCSGLRARPCLYSPLQDDVARVPSVCARRVRVKLVNQMRARSSLSEPETAPIWFFSHVSEPDGNYRKLPEPDRARKQIGFWAVF</sequence>
<reference evidence="2 3" key="1">
    <citation type="journal article" date="2014" name="Agronomy (Basel)">
        <title>A Draft Genome Sequence for Ensete ventricosum, the Drought-Tolerant Tree Against Hunger.</title>
        <authorList>
            <person name="Harrison J."/>
            <person name="Moore K.A."/>
            <person name="Paszkiewicz K."/>
            <person name="Jones T."/>
            <person name="Grant M."/>
            <person name="Ambacheew D."/>
            <person name="Muzemil S."/>
            <person name="Studholme D.J."/>
        </authorList>
    </citation>
    <scope>NUCLEOTIDE SEQUENCE [LARGE SCALE GENOMIC DNA]</scope>
</reference>
<name>A0A427AR57_ENSVE</name>
<protein>
    <submittedName>
        <fullName evidence="2">Uncharacterized protein</fullName>
    </submittedName>
</protein>
<organism evidence="2 3">
    <name type="scientific">Ensete ventricosum</name>
    <name type="common">Abyssinian banana</name>
    <name type="synonym">Musa ensete</name>
    <dbReference type="NCBI Taxonomy" id="4639"/>
    <lineage>
        <taxon>Eukaryota</taxon>
        <taxon>Viridiplantae</taxon>
        <taxon>Streptophyta</taxon>
        <taxon>Embryophyta</taxon>
        <taxon>Tracheophyta</taxon>
        <taxon>Spermatophyta</taxon>
        <taxon>Magnoliopsida</taxon>
        <taxon>Liliopsida</taxon>
        <taxon>Zingiberales</taxon>
        <taxon>Musaceae</taxon>
        <taxon>Ensete</taxon>
    </lineage>
</organism>
<evidence type="ECO:0000313" key="3">
    <source>
        <dbReference type="Proteomes" id="UP000287651"/>
    </source>
</evidence>
<dbReference type="EMBL" id="AMZH03001611">
    <property type="protein sequence ID" value="RRT78698.1"/>
    <property type="molecule type" value="Genomic_DNA"/>
</dbReference>
<dbReference type="Proteomes" id="UP000287651">
    <property type="component" value="Unassembled WGS sequence"/>
</dbReference>
<evidence type="ECO:0000313" key="2">
    <source>
        <dbReference type="EMBL" id="RRT78698.1"/>
    </source>
</evidence>
<feature type="region of interest" description="Disordered" evidence="1">
    <location>
        <begin position="1"/>
        <end position="20"/>
    </location>
</feature>
<proteinExistence type="predicted"/>
<dbReference type="AlphaFoldDB" id="A0A427AR57"/>
<gene>
    <name evidence="2" type="ORF">B296_00011603</name>
</gene>